<evidence type="ECO:0000259" key="9">
    <source>
        <dbReference type="Pfam" id="PF13622"/>
    </source>
</evidence>
<feature type="region of interest" description="Disordered" evidence="8">
    <location>
        <begin position="176"/>
        <end position="203"/>
    </location>
</feature>
<dbReference type="PANTHER" id="PTHR24287:SF5">
    <property type="entry name" value="P450, PUTATIVE (EUROFUNG)-RELATED"/>
    <property type="match status" value="1"/>
</dbReference>
<proteinExistence type="inferred from homology"/>
<dbReference type="PRINTS" id="PR00385">
    <property type="entry name" value="P450"/>
</dbReference>
<evidence type="ECO:0000256" key="6">
    <source>
        <dbReference type="ARBA" id="ARBA00023004"/>
    </source>
</evidence>
<dbReference type="InterPro" id="IPR049449">
    <property type="entry name" value="TesB_ACOT8-like_N"/>
</dbReference>
<protein>
    <recommendedName>
        <fullName evidence="9">Acyl-CoA thioesterase-like N-terminal HotDog domain-containing protein</fullName>
    </recommendedName>
</protein>
<dbReference type="STRING" id="254877.A0A1V6TCZ1"/>
<reference evidence="11" key="1">
    <citation type="journal article" date="2017" name="Nat. Microbiol.">
        <title>Global analysis of biosynthetic gene clusters reveals vast potential of secondary metabolite production in Penicillium species.</title>
        <authorList>
            <person name="Nielsen J.C."/>
            <person name="Grijseels S."/>
            <person name="Prigent S."/>
            <person name="Ji B."/>
            <person name="Dainat J."/>
            <person name="Nielsen K.F."/>
            <person name="Frisvad J.C."/>
            <person name="Workman M."/>
            <person name="Nielsen J."/>
        </authorList>
    </citation>
    <scope>NUCLEOTIDE SEQUENCE [LARGE SCALE GENOMIC DNA]</scope>
    <source>
        <strain evidence="11">IBT 14082</strain>
    </source>
</reference>
<keyword evidence="6" id="KW-0408">Iron</keyword>
<evidence type="ECO:0000256" key="7">
    <source>
        <dbReference type="ARBA" id="ARBA00023033"/>
    </source>
</evidence>
<evidence type="ECO:0000256" key="1">
    <source>
        <dbReference type="ARBA" id="ARBA00001971"/>
    </source>
</evidence>
<sequence length="691" mass="77652">MVGTWSKPRYRRSECCRGRGPRSHGVRILLRTAIHPPLIIAKVLSDSISTFVESAMEKYTFPIEKAVELTPVSSEPDNFTNAQPLWSFAGGYGVYGRSTVAHCLMAAQKTIPSDYVAHSLHCGFVSPGNPKRPIEYRVERTRDGKSFITRTVHATQKAGVISEAIVNFVRVGTNNGDNDKTGRLEHGRKMPKGLTLPDQAEMDGKGVDGPFEARWGEILNQVSNDLVNTQIRYWIRAKDPIQQSSPQAQLAALAYMSDAYFIGAAVQVHDQPGQTFGTKMAMAASLNHTIYFHHPEAVRVDEWMCSERESPWAGNDRALVIQRIWSPKGILVATCVQEFGDFGKGERFHTQWKEFLGDAIFTTDGDKWHASRALIRPMFTRDRVSNLSTFERHVQKLLGILESPHHDQQPVNAFDLCLRLTMDIATDFLLGQSVNSLSNPADRFSAAFADVQRIQSWITMAGPLQGFLPKAKYYEGLKTINSFVDPFIMKTLALGRRTFENMEGSEQEYNFLEGLATFTQDPKVIRDQLISVLLAARDTTAATLAWTLYELSGRPDVVQRIREEILAQVGTTSAPTYVDLKNMRYLQAILKETLRPYPAIPFNMRVALSDTTLPRGGGPHGTHPVHIEKDTIVVYSPLYMHRSDLYPDTYADGTPFSDPGEYHPERWIYQGSRVMDNGKIKEGPWIPKPWT</sequence>
<dbReference type="CDD" id="cd11063">
    <property type="entry name" value="CYP52"/>
    <property type="match status" value="1"/>
</dbReference>
<dbReference type="GO" id="GO:0005506">
    <property type="term" value="F:iron ion binding"/>
    <property type="evidence" value="ECO:0007669"/>
    <property type="project" value="InterPro"/>
</dbReference>
<dbReference type="EMBL" id="MLQL01000010">
    <property type="protein sequence ID" value="OQE24026.1"/>
    <property type="molecule type" value="Genomic_DNA"/>
</dbReference>
<evidence type="ECO:0000256" key="3">
    <source>
        <dbReference type="ARBA" id="ARBA00022617"/>
    </source>
</evidence>
<evidence type="ECO:0000256" key="4">
    <source>
        <dbReference type="ARBA" id="ARBA00022723"/>
    </source>
</evidence>
<dbReference type="AlphaFoldDB" id="A0A1V6TCZ1"/>
<dbReference type="Pfam" id="PF00067">
    <property type="entry name" value="p450"/>
    <property type="match status" value="1"/>
</dbReference>
<keyword evidence="4" id="KW-0479">Metal-binding</keyword>
<keyword evidence="3" id="KW-0349">Heme</keyword>
<keyword evidence="11" id="KW-1185">Reference proteome</keyword>
<dbReference type="Pfam" id="PF13622">
    <property type="entry name" value="4HBT_3"/>
    <property type="match status" value="1"/>
</dbReference>
<keyword evidence="7" id="KW-0503">Monooxygenase</keyword>
<comment type="cofactor">
    <cofactor evidence="1">
        <name>heme</name>
        <dbReference type="ChEBI" id="CHEBI:30413"/>
    </cofactor>
</comment>
<dbReference type="GO" id="GO:0020037">
    <property type="term" value="F:heme binding"/>
    <property type="evidence" value="ECO:0007669"/>
    <property type="project" value="InterPro"/>
</dbReference>
<evidence type="ECO:0000313" key="11">
    <source>
        <dbReference type="Proteomes" id="UP000191342"/>
    </source>
</evidence>
<comment type="caution">
    <text evidence="10">The sequence shown here is derived from an EMBL/GenBank/DDBJ whole genome shotgun (WGS) entry which is preliminary data.</text>
</comment>
<comment type="similarity">
    <text evidence="2">Belongs to the cytochrome P450 family.</text>
</comment>
<dbReference type="Gene3D" id="1.10.630.10">
    <property type="entry name" value="Cytochrome P450"/>
    <property type="match status" value="1"/>
</dbReference>
<dbReference type="PANTHER" id="PTHR24287">
    <property type="entry name" value="P450, PUTATIVE (EUROFUNG)-RELATED"/>
    <property type="match status" value="1"/>
</dbReference>
<dbReference type="InterPro" id="IPR002974">
    <property type="entry name" value="Cyt_P450_E_CYP52_ascomycetes"/>
</dbReference>
<feature type="domain" description="Acyl-CoA thioesterase-like N-terminal HotDog" evidence="9">
    <location>
        <begin position="86"/>
        <end position="168"/>
    </location>
</feature>
<dbReference type="InterPro" id="IPR029069">
    <property type="entry name" value="HotDog_dom_sf"/>
</dbReference>
<evidence type="ECO:0000313" key="10">
    <source>
        <dbReference type="EMBL" id="OQE24026.1"/>
    </source>
</evidence>
<feature type="compositionally biased region" description="Basic and acidic residues" evidence="8">
    <location>
        <begin position="177"/>
        <end position="188"/>
    </location>
</feature>
<dbReference type="InterPro" id="IPR047146">
    <property type="entry name" value="Cyt_P450_E_CYP52_fungi"/>
</dbReference>
<keyword evidence="5" id="KW-0560">Oxidoreductase</keyword>
<evidence type="ECO:0000256" key="5">
    <source>
        <dbReference type="ARBA" id="ARBA00023002"/>
    </source>
</evidence>
<dbReference type="PRINTS" id="PR00464">
    <property type="entry name" value="EP450II"/>
</dbReference>
<organism evidence="10 11">
    <name type="scientific">Penicillium flavigenum</name>
    <dbReference type="NCBI Taxonomy" id="254877"/>
    <lineage>
        <taxon>Eukaryota</taxon>
        <taxon>Fungi</taxon>
        <taxon>Dikarya</taxon>
        <taxon>Ascomycota</taxon>
        <taxon>Pezizomycotina</taxon>
        <taxon>Eurotiomycetes</taxon>
        <taxon>Eurotiomycetidae</taxon>
        <taxon>Eurotiales</taxon>
        <taxon>Aspergillaceae</taxon>
        <taxon>Penicillium</taxon>
    </lineage>
</organism>
<evidence type="ECO:0000256" key="2">
    <source>
        <dbReference type="ARBA" id="ARBA00010617"/>
    </source>
</evidence>
<dbReference type="CDD" id="cd03445">
    <property type="entry name" value="Thioesterase_II_repeat2"/>
    <property type="match status" value="1"/>
</dbReference>
<dbReference type="Gene3D" id="3.10.129.10">
    <property type="entry name" value="Hotdog Thioesterase"/>
    <property type="match status" value="2"/>
</dbReference>
<dbReference type="InterPro" id="IPR036396">
    <property type="entry name" value="Cyt_P450_sf"/>
</dbReference>
<dbReference type="PRINTS" id="PR01239">
    <property type="entry name" value="EP450IICYP52"/>
</dbReference>
<dbReference type="InterPro" id="IPR001128">
    <property type="entry name" value="Cyt_P450"/>
</dbReference>
<dbReference type="GO" id="GO:0016712">
    <property type="term" value="F:oxidoreductase activity, acting on paired donors, with incorporation or reduction of molecular oxygen, reduced flavin or flavoprotein as one donor, and incorporation of one atom of oxygen"/>
    <property type="evidence" value="ECO:0007669"/>
    <property type="project" value="InterPro"/>
</dbReference>
<dbReference type="Proteomes" id="UP000191342">
    <property type="component" value="Unassembled WGS sequence"/>
</dbReference>
<dbReference type="OrthoDB" id="68328at2759"/>
<dbReference type="CDD" id="cd03444">
    <property type="entry name" value="Thioesterase_II_repeat1"/>
    <property type="match status" value="1"/>
</dbReference>
<dbReference type="SUPFAM" id="SSF54637">
    <property type="entry name" value="Thioesterase/thiol ester dehydrase-isomerase"/>
    <property type="match status" value="2"/>
</dbReference>
<dbReference type="SUPFAM" id="SSF48264">
    <property type="entry name" value="Cytochrome P450"/>
    <property type="match status" value="1"/>
</dbReference>
<evidence type="ECO:0000256" key="8">
    <source>
        <dbReference type="SAM" id="MobiDB-lite"/>
    </source>
</evidence>
<dbReference type="InterPro" id="IPR002402">
    <property type="entry name" value="Cyt_P450_E_grp-II"/>
</dbReference>
<accession>A0A1V6TCZ1</accession>
<gene>
    <name evidence="10" type="ORF">PENFLA_c010G07315</name>
</gene>
<dbReference type="GO" id="GO:0043386">
    <property type="term" value="P:mycotoxin biosynthetic process"/>
    <property type="evidence" value="ECO:0007669"/>
    <property type="project" value="UniProtKB-ARBA"/>
</dbReference>
<name>A0A1V6TCZ1_9EURO</name>